<evidence type="ECO:0000256" key="4">
    <source>
        <dbReference type="ARBA" id="ARBA00022827"/>
    </source>
</evidence>
<dbReference type="Proteomes" id="UP000727654">
    <property type="component" value="Unassembled WGS sequence"/>
</dbReference>
<dbReference type="InterPro" id="IPR000172">
    <property type="entry name" value="GMC_OxRdtase_N"/>
</dbReference>
<comment type="similarity">
    <text evidence="2 5">Belongs to the GMC oxidoreductase family.</text>
</comment>
<dbReference type="Gene3D" id="3.50.50.60">
    <property type="entry name" value="FAD/NAD(P)-binding domain"/>
    <property type="match status" value="1"/>
</dbReference>
<keyword evidence="8" id="KW-0560">Oxidoreductase</keyword>
<dbReference type="PANTHER" id="PTHR11552">
    <property type="entry name" value="GLUCOSE-METHANOL-CHOLINE GMC OXIDOREDUCTASE"/>
    <property type="match status" value="1"/>
</dbReference>
<keyword evidence="4 5" id="KW-0274">FAD</keyword>
<feature type="domain" description="Glucose-methanol-choline oxidoreductase N-terminal" evidence="7">
    <location>
        <begin position="254"/>
        <end position="268"/>
    </location>
</feature>
<dbReference type="PIRSF" id="PIRSF000137">
    <property type="entry name" value="Alcohol_oxidase"/>
    <property type="match status" value="1"/>
</dbReference>
<name>A0ABM8X1Z9_9BURK</name>
<dbReference type="RefSeq" id="WP_224080176.1">
    <property type="nucleotide sequence ID" value="NZ_CAJZAI010000005.1"/>
</dbReference>
<dbReference type="Pfam" id="PF00732">
    <property type="entry name" value="GMC_oxred_N"/>
    <property type="match status" value="1"/>
</dbReference>
<sequence>METFDYIIVGAGSAGCVLANRLTQDADVNVLLLEAGGKDDYHWIHIPVGYLYCIGNPRTDWLYRTVAEKGLNGRSLGYPRGRVLGGSSSINGMIYMRGQREDYDDWARLSGDDGWRWDNVLPLFKRSEDHHRGPSEFHGAGGEWRVEAQRLQWDILERFIEAAEQAGIPRTDDFNRGDNFGVGYFEVNQRRGIRWNTSKAFLRRAADRPNLTIVTGAQVSALTFEGRRCTGVNYVGGGQAHSASARHEVILAAGAVNTPQLLELSGIGQGERLQALGIQVRHALPGVGENLQDHLQLRTVVKVNGVRTLNTRVASWWGKLGIGLEYAFNQSGPMSMAPSQLGAFARSDASQARPNLEYHVQPLSLDKFGDPLHAFNAFTASVCNLRPTSRGSVHIDSADFRRAPAIAPNYLSTEEDRKVAADSLRLTRRIVASPALAPYRPEEWLPGPGFETDEALAEAAGNIGTTIFHPVGTCRMGRADDPLAVVDHRLRVLGIDGLRVVDASVMPLITSGNTNSPTIMIAERASDMLREDRRERQAA</sequence>
<evidence type="ECO:0000313" key="8">
    <source>
        <dbReference type="EMBL" id="CAG9173900.1"/>
    </source>
</evidence>
<proteinExistence type="inferred from homology"/>
<evidence type="ECO:0000259" key="7">
    <source>
        <dbReference type="PROSITE" id="PS00624"/>
    </source>
</evidence>
<evidence type="ECO:0000256" key="1">
    <source>
        <dbReference type="ARBA" id="ARBA00001974"/>
    </source>
</evidence>
<organism evidence="8 9">
    <name type="scientific">Cupriavidus laharis</name>
    <dbReference type="NCBI Taxonomy" id="151654"/>
    <lineage>
        <taxon>Bacteria</taxon>
        <taxon>Pseudomonadati</taxon>
        <taxon>Pseudomonadota</taxon>
        <taxon>Betaproteobacteria</taxon>
        <taxon>Burkholderiales</taxon>
        <taxon>Burkholderiaceae</taxon>
        <taxon>Cupriavidus</taxon>
    </lineage>
</organism>
<dbReference type="EMBL" id="CAJZAI010000005">
    <property type="protein sequence ID" value="CAG9173900.1"/>
    <property type="molecule type" value="Genomic_DNA"/>
</dbReference>
<evidence type="ECO:0000259" key="6">
    <source>
        <dbReference type="PROSITE" id="PS00623"/>
    </source>
</evidence>
<keyword evidence="9" id="KW-1185">Reference proteome</keyword>
<comment type="caution">
    <text evidence="8">The sequence shown here is derived from an EMBL/GenBank/DDBJ whole genome shotgun (WGS) entry which is preliminary data.</text>
</comment>
<dbReference type="InterPro" id="IPR007867">
    <property type="entry name" value="GMC_OxRtase_C"/>
</dbReference>
<keyword evidence="3 5" id="KW-0285">Flavoprotein</keyword>
<dbReference type="Pfam" id="PF05199">
    <property type="entry name" value="GMC_oxred_C"/>
    <property type="match status" value="1"/>
</dbReference>
<comment type="cofactor">
    <cofactor evidence="1">
        <name>FAD</name>
        <dbReference type="ChEBI" id="CHEBI:57692"/>
    </cofactor>
</comment>
<evidence type="ECO:0000256" key="3">
    <source>
        <dbReference type="ARBA" id="ARBA00022630"/>
    </source>
</evidence>
<dbReference type="SUPFAM" id="SSF51905">
    <property type="entry name" value="FAD/NAD(P)-binding domain"/>
    <property type="match status" value="1"/>
</dbReference>
<dbReference type="PROSITE" id="PS00624">
    <property type="entry name" value="GMC_OXRED_2"/>
    <property type="match status" value="1"/>
</dbReference>
<feature type="domain" description="Glucose-methanol-choline oxidoreductase N-terminal" evidence="6">
    <location>
        <begin position="81"/>
        <end position="104"/>
    </location>
</feature>
<dbReference type="Gene3D" id="3.30.560.10">
    <property type="entry name" value="Glucose Oxidase, domain 3"/>
    <property type="match status" value="1"/>
</dbReference>
<dbReference type="InterPro" id="IPR036188">
    <property type="entry name" value="FAD/NAD-bd_sf"/>
</dbReference>
<gene>
    <name evidence="8" type="primary">alkJ_3</name>
    <name evidence="8" type="ORF">LMG23992_02571</name>
</gene>
<evidence type="ECO:0000313" key="9">
    <source>
        <dbReference type="Proteomes" id="UP000727654"/>
    </source>
</evidence>
<dbReference type="PANTHER" id="PTHR11552:SF147">
    <property type="entry name" value="CHOLINE DEHYDROGENASE, MITOCHONDRIAL"/>
    <property type="match status" value="1"/>
</dbReference>
<evidence type="ECO:0000256" key="5">
    <source>
        <dbReference type="RuleBase" id="RU003968"/>
    </source>
</evidence>
<accession>A0ABM8X1Z9</accession>
<dbReference type="PROSITE" id="PS00623">
    <property type="entry name" value="GMC_OXRED_1"/>
    <property type="match status" value="1"/>
</dbReference>
<dbReference type="EC" id="1.1.99.-" evidence="8"/>
<dbReference type="InterPro" id="IPR012132">
    <property type="entry name" value="GMC_OxRdtase"/>
</dbReference>
<evidence type="ECO:0000256" key="2">
    <source>
        <dbReference type="ARBA" id="ARBA00010790"/>
    </source>
</evidence>
<dbReference type="GO" id="GO:0016491">
    <property type="term" value="F:oxidoreductase activity"/>
    <property type="evidence" value="ECO:0007669"/>
    <property type="project" value="UniProtKB-KW"/>
</dbReference>
<protein>
    <submittedName>
        <fullName evidence="8">Alcohol dehydrogenase [acceptor]</fullName>
        <ecNumber evidence="8">1.1.99.-</ecNumber>
    </submittedName>
</protein>
<dbReference type="SUPFAM" id="SSF54373">
    <property type="entry name" value="FAD-linked reductases, C-terminal domain"/>
    <property type="match status" value="1"/>
</dbReference>
<reference evidence="8 9" key="1">
    <citation type="submission" date="2021-08" db="EMBL/GenBank/DDBJ databases">
        <authorList>
            <person name="Peeters C."/>
        </authorList>
    </citation>
    <scope>NUCLEOTIDE SEQUENCE [LARGE SCALE GENOMIC DNA]</scope>
    <source>
        <strain evidence="8 9">LMG 23992</strain>
    </source>
</reference>